<dbReference type="AlphaFoldDB" id="A0A8H3FKD4"/>
<name>A0A8H3FKD4_9LECA</name>
<dbReference type="Proteomes" id="UP000664534">
    <property type="component" value="Unassembled WGS sequence"/>
</dbReference>
<comment type="caution">
    <text evidence="1">The sequence shown here is derived from an EMBL/GenBank/DDBJ whole genome shotgun (WGS) entry which is preliminary data.</text>
</comment>
<reference evidence="1" key="1">
    <citation type="submission" date="2021-03" db="EMBL/GenBank/DDBJ databases">
        <authorList>
            <person name="Tagirdzhanova G."/>
        </authorList>
    </citation>
    <scope>NUCLEOTIDE SEQUENCE</scope>
</reference>
<dbReference type="OrthoDB" id="4062651at2759"/>
<proteinExistence type="predicted"/>
<protein>
    <submittedName>
        <fullName evidence="1">Uncharacterized protein</fullName>
    </submittedName>
</protein>
<sequence length="208" mass="23803">MATEKGTIQFLKRHIESKMVLSQCGRYFLPETYLSIVFNFKDIEKAVSELGCAAHDRLGLAKKIYEEGTRVFAILIKNGQEDSIIAFREHDVLDARLPLNETIATRILKQLGTAFAREQQWQFLPYKFRRHMRDYHRHISDSEWILPFVGEDEIMGSGGFGDVSKVNVFPSQQEFMVNEVRTFLSGFCLRDSSLLNADSGIPETSDSD</sequence>
<evidence type="ECO:0000313" key="2">
    <source>
        <dbReference type="Proteomes" id="UP000664534"/>
    </source>
</evidence>
<evidence type="ECO:0000313" key="1">
    <source>
        <dbReference type="EMBL" id="CAF9926163.1"/>
    </source>
</evidence>
<gene>
    <name evidence="1" type="ORF">IMSHALPRED_006876</name>
</gene>
<dbReference type="EMBL" id="CAJPDT010000042">
    <property type="protein sequence ID" value="CAF9926163.1"/>
    <property type="molecule type" value="Genomic_DNA"/>
</dbReference>
<accession>A0A8H3FKD4</accession>
<organism evidence="1 2">
    <name type="scientific">Imshaugia aleurites</name>
    <dbReference type="NCBI Taxonomy" id="172621"/>
    <lineage>
        <taxon>Eukaryota</taxon>
        <taxon>Fungi</taxon>
        <taxon>Dikarya</taxon>
        <taxon>Ascomycota</taxon>
        <taxon>Pezizomycotina</taxon>
        <taxon>Lecanoromycetes</taxon>
        <taxon>OSLEUM clade</taxon>
        <taxon>Lecanoromycetidae</taxon>
        <taxon>Lecanorales</taxon>
        <taxon>Lecanorineae</taxon>
        <taxon>Parmeliaceae</taxon>
        <taxon>Imshaugia</taxon>
    </lineage>
</organism>
<keyword evidence="2" id="KW-1185">Reference proteome</keyword>